<reference evidence="1" key="1">
    <citation type="submission" date="2020-03" db="EMBL/GenBank/DDBJ databases">
        <title>The deep terrestrial virosphere.</title>
        <authorList>
            <person name="Holmfeldt K."/>
            <person name="Nilsson E."/>
            <person name="Simone D."/>
            <person name="Lopez-Fernandez M."/>
            <person name="Wu X."/>
            <person name="de Brujin I."/>
            <person name="Lundin D."/>
            <person name="Andersson A."/>
            <person name="Bertilsson S."/>
            <person name="Dopson M."/>
        </authorList>
    </citation>
    <scope>NUCLEOTIDE SEQUENCE</scope>
    <source>
        <strain evidence="1">MM171B03367</strain>
    </source>
</reference>
<organism evidence="1">
    <name type="scientific">viral metagenome</name>
    <dbReference type="NCBI Taxonomy" id="1070528"/>
    <lineage>
        <taxon>unclassified sequences</taxon>
        <taxon>metagenomes</taxon>
        <taxon>organismal metagenomes</taxon>
    </lineage>
</organism>
<name>A0A6M3X6D3_9ZZZZ</name>
<accession>A0A6M3X6D3</accession>
<evidence type="ECO:0000313" key="1">
    <source>
        <dbReference type="EMBL" id="QJH93199.1"/>
    </source>
</evidence>
<sequence>MRKLCGIHFWKDGPRTVKDWKSVGKNAKVLIERSETPEEYHARKKNMVTLLLFGIDHTMMYRRR</sequence>
<dbReference type="EMBL" id="MT143955">
    <property type="protein sequence ID" value="QJH93199.1"/>
    <property type="molecule type" value="Genomic_DNA"/>
</dbReference>
<protein>
    <submittedName>
        <fullName evidence="1">Uncharacterized protein</fullName>
    </submittedName>
</protein>
<gene>
    <name evidence="1" type="ORF">MM171B03367_0005</name>
</gene>
<dbReference type="AlphaFoldDB" id="A0A6M3X6D3"/>
<proteinExistence type="predicted"/>